<feature type="signal peptide" evidence="13">
    <location>
        <begin position="1"/>
        <end position="19"/>
    </location>
</feature>
<comment type="subcellular location">
    <subcellularLocation>
        <location evidence="2">Cell membrane</location>
        <topology evidence="2">Lipid-anchor</topology>
        <topology evidence="2">GPI-anchor</topology>
    </subcellularLocation>
</comment>
<evidence type="ECO:0000313" key="15">
    <source>
        <dbReference type="EMBL" id="ODN74177.1"/>
    </source>
</evidence>
<evidence type="ECO:0000256" key="6">
    <source>
        <dbReference type="ARBA" id="ARBA00022729"/>
    </source>
</evidence>
<evidence type="ECO:0000256" key="9">
    <source>
        <dbReference type="ARBA" id="ARBA00023180"/>
    </source>
</evidence>
<evidence type="ECO:0000256" key="8">
    <source>
        <dbReference type="ARBA" id="ARBA00023136"/>
    </source>
</evidence>
<keyword evidence="6 13" id="KW-0732">Signal</keyword>
<keyword evidence="16" id="KW-1185">Reference proteome</keyword>
<dbReference type="PANTHER" id="PTHR46471">
    <property type="entry name" value="CHITIN DEACETYLASE"/>
    <property type="match status" value="1"/>
</dbReference>
<proteinExistence type="predicted"/>
<dbReference type="AlphaFoldDB" id="A0A1E3HCV9"/>
<keyword evidence="8" id="KW-0472">Membrane</keyword>
<evidence type="ECO:0000256" key="10">
    <source>
        <dbReference type="ARBA" id="ARBA00023277"/>
    </source>
</evidence>
<evidence type="ECO:0000256" key="2">
    <source>
        <dbReference type="ARBA" id="ARBA00004609"/>
    </source>
</evidence>
<dbReference type="GO" id="GO:0005886">
    <property type="term" value="C:plasma membrane"/>
    <property type="evidence" value="ECO:0007669"/>
    <property type="project" value="UniProtKB-SubCell"/>
</dbReference>
<reference evidence="15 16" key="1">
    <citation type="submission" date="2016-06" db="EMBL/GenBank/DDBJ databases">
        <title>Evolution of pathogenesis and genome organization in the Tremellales.</title>
        <authorList>
            <person name="Cuomo C."/>
            <person name="Litvintseva A."/>
            <person name="Heitman J."/>
            <person name="Chen Y."/>
            <person name="Sun S."/>
            <person name="Springer D."/>
            <person name="Dromer F."/>
            <person name="Young S."/>
            <person name="Zeng Q."/>
            <person name="Chapman S."/>
            <person name="Gujja S."/>
            <person name="Saif S."/>
            <person name="Birren B."/>
        </authorList>
    </citation>
    <scope>NUCLEOTIDE SEQUENCE [LARGE SCALE GENOMIC DNA]</scope>
    <source>
        <strain evidence="15 16">CBS 6039</strain>
    </source>
</reference>
<dbReference type="PANTHER" id="PTHR46471:SF2">
    <property type="entry name" value="CHITIN DEACETYLASE-RELATED"/>
    <property type="match status" value="1"/>
</dbReference>
<keyword evidence="7" id="KW-0378">Hydrolase</keyword>
<evidence type="ECO:0000313" key="16">
    <source>
        <dbReference type="Proteomes" id="UP000094065"/>
    </source>
</evidence>
<dbReference type="CDD" id="cd10951">
    <property type="entry name" value="CE4_ClCDA_like"/>
    <property type="match status" value="1"/>
</dbReference>
<comment type="caution">
    <text evidence="15">The sequence shown here is derived from an EMBL/GenBank/DDBJ whole genome shotgun (WGS) entry which is preliminary data.</text>
</comment>
<comment type="cofactor">
    <cofactor evidence="1">
        <name>Co(2+)</name>
        <dbReference type="ChEBI" id="CHEBI:48828"/>
    </cofactor>
</comment>
<keyword evidence="12" id="KW-0961">Cell wall biogenesis/degradation</keyword>
<dbReference type="Pfam" id="PF01522">
    <property type="entry name" value="Polysacc_deac_1"/>
    <property type="match status" value="1"/>
</dbReference>
<feature type="domain" description="NodB homology" evidence="14">
    <location>
        <begin position="38"/>
        <end position="220"/>
    </location>
</feature>
<evidence type="ECO:0000256" key="13">
    <source>
        <dbReference type="SAM" id="SignalP"/>
    </source>
</evidence>
<dbReference type="GO" id="GO:0005975">
    <property type="term" value="P:carbohydrate metabolic process"/>
    <property type="evidence" value="ECO:0007669"/>
    <property type="project" value="InterPro"/>
</dbReference>
<evidence type="ECO:0000256" key="11">
    <source>
        <dbReference type="ARBA" id="ARBA00023288"/>
    </source>
</evidence>
<protein>
    <recommendedName>
        <fullName evidence="14">NodB homology domain-containing protein</fullName>
    </recommendedName>
</protein>
<dbReference type="EMBL" id="AWGJ01000012">
    <property type="protein sequence ID" value="ODN74177.1"/>
    <property type="molecule type" value="Genomic_DNA"/>
</dbReference>
<keyword evidence="10" id="KW-0119">Carbohydrate metabolism</keyword>
<gene>
    <name evidence="15" type="ORF">L202_07628</name>
</gene>
<dbReference type="RefSeq" id="XP_018990039.1">
    <property type="nucleotide sequence ID" value="XM_019142396.1"/>
</dbReference>
<dbReference type="Gene3D" id="3.20.20.370">
    <property type="entry name" value="Glycoside hydrolase/deacetylase"/>
    <property type="match status" value="1"/>
</dbReference>
<organism evidence="15 16">
    <name type="scientific">Cryptococcus amylolentus CBS 6039</name>
    <dbReference type="NCBI Taxonomy" id="1295533"/>
    <lineage>
        <taxon>Eukaryota</taxon>
        <taxon>Fungi</taxon>
        <taxon>Dikarya</taxon>
        <taxon>Basidiomycota</taxon>
        <taxon>Agaricomycotina</taxon>
        <taxon>Tremellomycetes</taxon>
        <taxon>Tremellales</taxon>
        <taxon>Cryptococcaceae</taxon>
        <taxon>Cryptococcus</taxon>
    </lineage>
</organism>
<dbReference type="Proteomes" id="UP000094065">
    <property type="component" value="Unassembled WGS sequence"/>
</dbReference>
<keyword evidence="11" id="KW-0449">Lipoprotein</keyword>
<dbReference type="InterPro" id="IPR002509">
    <property type="entry name" value="NODB_dom"/>
</dbReference>
<evidence type="ECO:0000256" key="3">
    <source>
        <dbReference type="ARBA" id="ARBA00022475"/>
    </source>
</evidence>
<evidence type="ECO:0000256" key="4">
    <source>
        <dbReference type="ARBA" id="ARBA00022622"/>
    </source>
</evidence>
<keyword evidence="3" id="KW-1003">Cell membrane</keyword>
<name>A0A1E3HCV9_9TREE</name>
<sequence length="248" mass="27081">MQFLTAFTILTLLSGSALANLISKRATAEVINNCNQDGTVALTYDDGPYNYEQDIMSALDGNKGTFFYNGNNYDCIYNRADDIKAVYNAGHTIGSHTWSHSDVTTLSDSDLNSELSKVEDAFVKILGVKPKYFRPPYGNINDQALQVLADRGYTKVFLWSDDTEDSLGAGAAKGEEVLHGVAADYPNPHLVLSHSTYQQNPDTVIPHSIPKLEAAGYKIVTVGECLGTDESPYEYVGEPQSNDGSWTC</sequence>
<dbReference type="SUPFAM" id="SSF88713">
    <property type="entry name" value="Glycoside hydrolase/deacetylase"/>
    <property type="match status" value="1"/>
</dbReference>
<evidence type="ECO:0000259" key="14">
    <source>
        <dbReference type="PROSITE" id="PS51677"/>
    </source>
</evidence>
<dbReference type="InterPro" id="IPR011330">
    <property type="entry name" value="Glyco_hydro/deAcase_b/a-brl"/>
</dbReference>
<dbReference type="GO" id="GO:0046872">
    <property type="term" value="F:metal ion binding"/>
    <property type="evidence" value="ECO:0007669"/>
    <property type="project" value="UniProtKB-KW"/>
</dbReference>
<dbReference type="GO" id="GO:0071555">
    <property type="term" value="P:cell wall organization"/>
    <property type="evidence" value="ECO:0007669"/>
    <property type="project" value="UniProtKB-KW"/>
</dbReference>
<evidence type="ECO:0000256" key="1">
    <source>
        <dbReference type="ARBA" id="ARBA00001941"/>
    </source>
</evidence>
<evidence type="ECO:0000256" key="7">
    <source>
        <dbReference type="ARBA" id="ARBA00022801"/>
    </source>
</evidence>
<dbReference type="OrthoDB" id="2125469at2759"/>
<dbReference type="PROSITE" id="PS51677">
    <property type="entry name" value="NODB"/>
    <property type="match status" value="1"/>
</dbReference>
<dbReference type="GO" id="GO:0098552">
    <property type="term" value="C:side of membrane"/>
    <property type="evidence" value="ECO:0007669"/>
    <property type="project" value="UniProtKB-KW"/>
</dbReference>
<evidence type="ECO:0000256" key="12">
    <source>
        <dbReference type="ARBA" id="ARBA00023316"/>
    </source>
</evidence>
<feature type="chain" id="PRO_5009129126" description="NodB homology domain-containing protein" evidence="13">
    <location>
        <begin position="20"/>
        <end position="248"/>
    </location>
</feature>
<keyword evidence="9" id="KW-0325">Glycoprotein</keyword>
<evidence type="ECO:0000256" key="5">
    <source>
        <dbReference type="ARBA" id="ARBA00022723"/>
    </source>
</evidence>
<keyword evidence="5" id="KW-0479">Metal-binding</keyword>
<dbReference type="GeneID" id="30158937"/>
<dbReference type="GO" id="GO:0016810">
    <property type="term" value="F:hydrolase activity, acting on carbon-nitrogen (but not peptide) bonds"/>
    <property type="evidence" value="ECO:0007669"/>
    <property type="project" value="InterPro"/>
</dbReference>
<accession>A0A1E3HCV9</accession>
<dbReference type="STRING" id="1295533.A0A1E3HCV9"/>
<keyword evidence="4" id="KW-0336">GPI-anchor</keyword>